<dbReference type="Pfam" id="PF13279">
    <property type="entry name" value="4HBT_2"/>
    <property type="match status" value="1"/>
</dbReference>
<proteinExistence type="predicted"/>
<reference evidence="2" key="1">
    <citation type="journal article" date="2019" name="Int. J. Syst. Evol. Microbiol.">
        <title>The Global Catalogue of Microorganisms (GCM) 10K type strain sequencing project: providing services to taxonomists for standard genome sequencing and annotation.</title>
        <authorList>
            <consortium name="The Broad Institute Genomics Platform"/>
            <consortium name="The Broad Institute Genome Sequencing Center for Infectious Disease"/>
            <person name="Wu L."/>
            <person name="Ma J."/>
        </authorList>
    </citation>
    <scope>NUCLEOTIDE SEQUENCE [LARGE SCALE GENOMIC DNA]</scope>
    <source>
        <strain evidence="2">JCM 4805</strain>
    </source>
</reference>
<dbReference type="Gene3D" id="3.10.129.10">
    <property type="entry name" value="Hotdog Thioesterase"/>
    <property type="match status" value="1"/>
</dbReference>
<dbReference type="Proteomes" id="UP001500909">
    <property type="component" value="Unassembled WGS sequence"/>
</dbReference>
<dbReference type="EMBL" id="BAAABY010000055">
    <property type="protein sequence ID" value="GAA0495845.1"/>
    <property type="molecule type" value="Genomic_DNA"/>
</dbReference>
<comment type="caution">
    <text evidence="1">The sequence shown here is derived from an EMBL/GenBank/DDBJ whole genome shotgun (WGS) entry which is preliminary data.</text>
</comment>
<keyword evidence="2" id="KW-1185">Reference proteome</keyword>
<dbReference type="PANTHER" id="PTHR31793">
    <property type="entry name" value="4-HYDROXYBENZOYL-COA THIOESTERASE FAMILY MEMBER"/>
    <property type="match status" value="1"/>
</dbReference>
<gene>
    <name evidence="1" type="ORF">GCM10010361_71600</name>
</gene>
<accession>A0ABP3LB37</accession>
<dbReference type="InterPro" id="IPR029069">
    <property type="entry name" value="HotDog_dom_sf"/>
</dbReference>
<evidence type="ECO:0000313" key="1">
    <source>
        <dbReference type="EMBL" id="GAA0495845.1"/>
    </source>
</evidence>
<dbReference type="RefSeq" id="WP_346099668.1">
    <property type="nucleotide sequence ID" value="NZ_BAAABY010000055.1"/>
</dbReference>
<dbReference type="CDD" id="cd00586">
    <property type="entry name" value="4HBT"/>
    <property type="match status" value="1"/>
</dbReference>
<dbReference type="SUPFAM" id="SSF54637">
    <property type="entry name" value="Thioesterase/thiol ester dehydrase-isomerase"/>
    <property type="match status" value="1"/>
</dbReference>
<dbReference type="InterPro" id="IPR050563">
    <property type="entry name" value="4-hydroxybenzoyl-CoA_TE"/>
</dbReference>
<sequence length="140" mass="15631">MAVPFAVEITVRGYETDAQGHLNSSVYVQYADHARWSLLQAAGIRQSDLLDQGVGPVTLETTVRFRRELRAGDRISVDCLFEWGEGKTYRIEQRMVRADGEVAAEVGSVCGLLDLAERRLVSDPARFFRVTAKEPGLFNL</sequence>
<organism evidence="1 2">
    <name type="scientific">Streptomyces olivaceiscleroticus</name>
    <dbReference type="NCBI Taxonomy" id="68245"/>
    <lineage>
        <taxon>Bacteria</taxon>
        <taxon>Bacillati</taxon>
        <taxon>Actinomycetota</taxon>
        <taxon>Actinomycetes</taxon>
        <taxon>Kitasatosporales</taxon>
        <taxon>Streptomycetaceae</taxon>
        <taxon>Streptomyces</taxon>
    </lineage>
</organism>
<protein>
    <submittedName>
        <fullName evidence="1">Acyl-CoA thioesterase</fullName>
    </submittedName>
</protein>
<evidence type="ECO:0000313" key="2">
    <source>
        <dbReference type="Proteomes" id="UP001500909"/>
    </source>
</evidence>
<dbReference type="PANTHER" id="PTHR31793:SF24">
    <property type="entry name" value="LONG-CHAIN ACYL-COA THIOESTERASE FADM"/>
    <property type="match status" value="1"/>
</dbReference>
<name>A0ABP3LB37_9ACTN</name>